<protein>
    <submittedName>
        <fullName evidence="1">Uncharacterized protein</fullName>
    </submittedName>
</protein>
<dbReference type="Proteomes" id="UP000447355">
    <property type="component" value="Unassembled WGS sequence"/>
</dbReference>
<dbReference type="AlphaFoldDB" id="A0A845GJ11"/>
<evidence type="ECO:0000313" key="2">
    <source>
        <dbReference type="Proteomes" id="UP000447355"/>
    </source>
</evidence>
<organism evidence="1 2">
    <name type="scientific">Duganella vulcania</name>
    <dbReference type="NCBI Taxonomy" id="2692166"/>
    <lineage>
        <taxon>Bacteria</taxon>
        <taxon>Pseudomonadati</taxon>
        <taxon>Pseudomonadota</taxon>
        <taxon>Betaproteobacteria</taxon>
        <taxon>Burkholderiales</taxon>
        <taxon>Oxalobacteraceae</taxon>
        <taxon>Telluria group</taxon>
        <taxon>Duganella</taxon>
    </lineage>
</organism>
<dbReference type="EMBL" id="WWCX01000001">
    <property type="protein sequence ID" value="MYM92737.1"/>
    <property type="molecule type" value="Genomic_DNA"/>
</dbReference>
<comment type="caution">
    <text evidence="1">The sequence shown here is derived from an EMBL/GenBank/DDBJ whole genome shotgun (WGS) entry which is preliminary data.</text>
</comment>
<name>A0A845GJ11_9BURK</name>
<evidence type="ECO:0000313" key="1">
    <source>
        <dbReference type="EMBL" id="MYM92737.1"/>
    </source>
</evidence>
<accession>A0A845GJ11</accession>
<dbReference type="RefSeq" id="WP_161081995.1">
    <property type="nucleotide sequence ID" value="NZ_WWCX01000001.1"/>
</dbReference>
<sequence length="82" mass="8769">MQVKHLNVPILLVESADDAVKLCMEAQSSRGMPVRQFFFLDLGGSVFDVSCDGGALSIEGVVVNTELDVAAKAGKLFTRIVN</sequence>
<reference evidence="1" key="1">
    <citation type="submission" date="2019-12" db="EMBL/GenBank/DDBJ databases">
        <title>Novel species isolated from a subtropical stream in China.</title>
        <authorList>
            <person name="Lu H."/>
        </authorList>
    </citation>
    <scope>NUCLEOTIDE SEQUENCE [LARGE SCALE GENOMIC DNA]</scope>
    <source>
        <strain evidence="1">FT81W</strain>
    </source>
</reference>
<gene>
    <name evidence="1" type="ORF">GTP90_02545</name>
</gene>
<proteinExistence type="predicted"/>